<sequence>MSTRRHFGIALLLCSMSLGYNYRLIENHEDCKTCPARNKGIPFEEPRLNNQQRDFYNVHDIPRRHNFNSNENEIKSENWFFRIFNIRTVNHEIPGNDENKQTDGFAKRLLDFFRSSPIMGDPLQQHKNEPKILFILRKNPHPEEHHIVKRDPIPYNFM</sequence>
<name>A0AB40A8T6_DROSZ</name>
<dbReference type="RefSeq" id="XP_036673822.3">
    <property type="nucleotide sequence ID" value="XM_036817927.3"/>
</dbReference>
<evidence type="ECO:0000313" key="3">
    <source>
        <dbReference type="RefSeq" id="XP_036673822.3"/>
    </source>
</evidence>
<keyword evidence="2" id="KW-1185">Reference proteome</keyword>
<proteinExistence type="predicted"/>
<feature type="chain" id="PRO_5046177069" evidence="1">
    <location>
        <begin position="20"/>
        <end position="158"/>
    </location>
</feature>
<evidence type="ECO:0000313" key="2">
    <source>
        <dbReference type="Proteomes" id="UP001652628"/>
    </source>
</evidence>
<organism evidence="2 3">
    <name type="scientific">Drosophila suzukii</name>
    <name type="common">Spotted-wing drosophila fruit fly</name>
    <dbReference type="NCBI Taxonomy" id="28584"/>
    <lineage>
        <taxon>Eukaryota</taxon>
        <taxon>Metazoa</taxon>
        <taxon>Ecdysozoa</taxon>
        <taxon>Arthropoda</taxon>
        <taxon>Hexapoda</taxon>
        <taxon>Insecta</taxon>
        <taxon>Pterygota</taxon>
        <taxon>Neoptera</taxon>
        <taxon>Endopterygota</taxon>
        <taxon>Diptera</taxon>
        <taxon>Brachycera</taxon>
        <taxon>Muscomorpha</taxon>
        <taxon>Ephydroidea</taxon>
        <taxon>Drosophilidae</taxon>
        <taxon>Drosophila</taxon>
        <taxon>Sophophora</taxon>
    </lineage>
</organism>
<gene>
    <name evidence="3" type="primary">Sgsf</name>
</gene>
<dbReference type="Proteomes" id="UP001652628">
    <property type="component" value="Chromosome 3"/>
</dbReference>
<dbReference type="AlphaFoldDB" id="A0AB40A8T6"/>
<dbReference type="GeneID" id="118877801"/>
<evidence type="ECO:0000256" key="1">
    <source>
        <dbReference type="SAM" id="SignalP"/>
    </source>
</evidence>
<reference evidence="3" key="1">
    <citation type="submission" date="2025-08" db="UniProtKB">
        <authorList>
            <consortium name="RefSeq"/>
        </authorList>
    </citation>
    <scope>IDENTIFICATION</scope>
</reference>
<protein>
    <submittedName>
        <fullName evidence="3">Uncharacterized protein Sgsf</fullName>
    </submittedName>
</protein>
<feature type="signal peptide" evidence="1">
    <location>
        <begin position="1"/>
        <end position="19"/>
    </location>
</feature>
<accession>A0AB40A8T6</accession>
<keyword evidence="1" id="KW-0732">Signal</keyword>